<reference evidence="1" key="1">
    <citation type="journal article" date="2021" name="Proc. Natl. Acad. Sci. U.S.A.">
        <title>A Catalog of Tens of Thousands of Viruses from Human Metagenomes Reveals Hidden Associations with Chronic Diseases.</title>
        <authorList>
            <person name="Tisza M.J."/>
            <person name="Buck C.B."/>
        </authorList>
    </citation>
    <scope>NUCLEOTIDE SEQUENCE</scope>
    <source>
        <strain evidence="1">Ct1h53</strain>
    </source>
</reference>
<proteinExistence type="predicted"/>
<evidence type="ECO:0000313" key="1">
    <source>
        <dbReference type="EMBL" id="DAD81477.1"/>
    </source>
</evidence>
<organism evidence="1">
    <name type="scientific">Podoviridae sp. ct1h53</name>
    <dbReference type="NCBI Taxonomy" id="2826536"/>
    <lineage>
        <taxon>Viruses</taxon>
        <taxon>Duplodnaviria</taxon>
        <taxon>Heunggongvirae</taxon>
        <taxon>Uroviricota</taxon>
        <taxon>Caudoviricetes</taxon>
    </lineage>
</organism>
<protein>
    <submittedName>
        <fullName evidence="1">Uncharacterized protein</fullName>
    </submittedName>
</protein>
<accession>A0A8S5MGK9</accession>
<sequence>MYVNNELIGTVPDGGELIYQSLKKRLDTVYIQGGVPMEDRQEIDSQVDTTEELLEQDSVVLAIALKTSPYYGFRVSVIAPDEFTLRTTNRINRTLLITSFTPPAAIYGVNFGDPIVLNYDSYQYKMPDLVIDGPHDRIVRADPNLTWAVRCTDADFTPLPYPESWSGQGLNSTFLPDMKRLAPGDHHVSYTAYINLDLIDDGGSKVHTEYLILEKTLNFTI</sequence>
<name>A0A8S5MGK9_9CAUD</name>
<dbReference type="EMBL" id="BK014902">
    <property type="protein sequence ID" value="DAD81477.1"/>
    <property type="molecule type" value="Genomic_DNA"/>
</dbReference>